<name>A0AAW4J3N9_CLOPF</name>
<organism evidence="1 2">
    <name type="scientific">Clostridium perfringens</name>
    <dbReference type="NCBI Taxonomy" id="1502"/>
    <lineage>
        <taxon>Bacteria</taxon>
        <taxon>Bacillati</taxon>
        <taxon>Bacillota</taxon>
        <taxon>Clostridia</taxon>
        <taxon>Eubacteriales</taxon>
        <taxon>Clostridiaceae</taxon>
        <taxon>Clostridium</taxon>
    </lineage>
</organism>
<comment type="caution">
    <text evidence="1">The sequence shown here is derived from an EMBL/GenBank/DDBJ whole genome shotgun (WGS) entry which is preliminary data.</text>
</comment>
<dbReference type="Proteomes" id="UP000668068">
    <property type="component" value="Unassembled WGS sequence"/>
</dbReference>
<sequence length="57" mass="6684">MISVRTENLLKRIEEELSTITFQELKGIDGMTKNSLREIVLVSDRKDLMRSYLLNIE</sequence>
<accession>A0AAW4J3N9</accession>
<evidence type="ECO:0000313" key="1">
    <source>
        <dbReference type="EMBL" id="MBO3359565.1"/>
    </source>
</evidence>
<dbReference type="RefSeq" id="WP_208341036.1">
    <property type="nucleotide sequence ID" value="NZ_JAENQO010000007.1"/>
</dbReference>
<evidence type="ECO:0000313" key="2">
    <source>
        <dbReference type="Proteomes" id="UP000668068"/>
    </source>
</evidence>
<dbReference type="EMBL" id="JAENQP010000007">
    <property type="protein sequence ID" value="MBO3359565.1"/>
    <property type="molecule type" value="Genomic_DNA"/>
</dbReference>
<protein>
    <submittedName>
        <fullName evidence="1">Uncharacterized protein</fullName>
    </submittedName>
</protein>
<reference evidence="1" key="1">
    <citation type="submission" date="2020-12" db="EMBL/GenBank/DDBJ databases">
        <title>Comparative genomics of Clostridium perfringens reveals patterns of host-associated phylogenetic clades and virulence factors.</title>
        <authorList>
            <person name="Smith A.H."/>
            <person name="Geier R."/>
        </authorList>
    </citation>
    <scope>NUCLEOTIDE SEQUENCE</scope>
    <source>
        <strain evidence="1">CHD30677R</strain>
    </source>
</reference>
<dbReference type="AlphaFoldDB" id="A0AAW4J3N9"/>
<proteinExistence type="predicted"/>
<gene>
    <name evidence="1" type="ORF">JJB47_12355</name>
</gene>